<organism evidence="2 3">
    <name type="scientific">Glarea lozoyensis (strain ATCC 20868 / MF5171)</name>
    <dbReference type="NCBI Taxonomy" id="1116229"/>
    <lineage>
        <taxon>Eukaryota</taxon>
        <taxon>Fungi</taxon>
        <taxon>Dikarya</taxon>
        <taxon>Ascomycota</taxon>
        <taxon>Pezizomycotina</taxon>
        <taxon>Leotiomycetes</taxon>
        <taxon>Helotiales</taxon>
        <taxon>Helotiaceae</taxon>
        <taxon>Glarea</taxon>
    </lineage>
</organism>
<dbReference type="InterPro" id="IPR015421">
    <property type="entry name" value="PyrdxlP-dep_Trfase_major"/>
</dbReference>
<protein>
    <submittedName>
        <fullName evidence="2">PLP-dependent transferase</fullName>
    </submittedName>
</protein>
<dbReference type="GO" id="GO:0016740">
    <property type="term" value="F:transferase activity"/>
    <property type="evidence" value="ECO:0007669"/>
    <property type="project" value="UniProtKB-KW"/>
</dbReference>
<keyword evidence="3" id="KW-1185">Reference proteome</keyword>
<dbReference type="HOGENOM" id="CLU_003433_2_2_1"/>
<dbReference type="Pfam" id="PF00266">
    <property type="entry name" value="Aminotran_5"/>
    <property type="match status" value="1"/>
</dbReference>
<keyword evidence="2" id="KW-0808">Transferase</keyword>
<dbReference type="InterPro" id="IPR015424">
    <property type="entry name" value="PyrdxlP-dep_Trfase"/>
</dbReference>
<dbReference type="OrthoDB" id="420046at2759"/>
<dbReference type="Gene3D" id="3.90.1150.10">
    <property type="entry name" value="Aspartate Aminotransferase, domain 1"/>
    <property type="match status" value="1"/>
</dbReference>
<dbReference type="STRING" id="1116229.S3EDJ7"/>
<dbReference type="InterPro" id="IPR000192">
    <property type="entry name" value="Aminotrans_V_dom"/>
</dbReference>
<sequence length="401" mass="44182">MSTFNIQSAREAFPALKQNQVFFENAGGSQTLGSVVEAITNYLTKTNVQLGATYPTSVKSSQLYAEGYEAAAKYINSPTENIVLGSSTTQLFRNLSFAFKFPAGSELVISSIDHEANIAAWLDLADRLSLKIKWWTPKSKENPKLLASDLPELLTDKTVLVTCTHASNVLGTIHDIKAIAAEVHKIKDAVLCVDGVAYSPHRHLDMQDLGVDFYCFSWYKVYGPHIAMLYASPLGMSTTKSLGHYFNPHATLQHKLGLAGSSYELTAAIPAVVAYIGASPKETWSAIEKHEGELQTLLLDYLNSRKDVTIYGEKSADTKLRVATISFTVAGWKSKDVVDKVEELSNGEMAIRWGGMYSVRLLEDVLGLGYDGVVRVSMVHYNTVDEVKRLIGLFEQVLEKK</sequence>
<evidence type="ECO:0000313" key="3">
    <source>
        <dbReference type="Proteomes" id="UP000016922"/>
    </source>
</evidence>
<feature type="domain" description="Aminotransferase class V" evidence="1">
    <location>
        <begin position="21"/>
        <end position="390"/>
    </location>
</feature>
<name>S3EDJ7_GLAL2</name>
<evidence type="ECO:0000313" key="2">
    <source>
        <dbReference type="EMBL" id="EPE36353.1"/>
    </source>
</evidence>
<dbReference type="KEGG" id="glz:GLAREA_05691"/>
<dbReference type="Proteomes" id="UP000016922">
    <property type="component" value="Unassembled WGS sequence"/>
</dbReference>
<reference evidence="2 3" key="1">
    <citation type="journal article" date="2013" name="BMC Genomics">
        <title>Genomics-driven discovery of the pneumocandin biosynthetic gene cluster in the fungus Glarea lozoyensis.</title>
        <authorList>
            <person name="Chen L."/>
            <person name="Yue Q."/>
            <person name="Zhang X."/>
            <person name="Xiang M."/>
            <person name="Wang C."/>
            <person name="Li S."/>
            <person name="Che Y."/>
            <person name="Ortiz-Lopez F.J."/>
            <person name="Bills G.F."/>
            <person name="Liu X."/>
            <person name="An Z."/>
        </authorList>
    </citation>
    <scope>NUCLEOTIDE SEQUENCE [LARGE SCALE GENOMIC DNA]</scope>
    <source>
        <strain evidence="3">ATCC 20868 / MF5171</strain>
    </source>
</reference>
<dbReference type="RefSeq" id="XP_008077171.1">
    <property type="nucleotide sequence ID" value="XM_008078980.1"/>
</dbReference>
<gene>
    <name evidence="2" type="ORF">GLAREA_05691</name>
</gene>
<dbReference type="PANTHER" id="PTHR43586">
    <property type="entry name" value="CYSTEINE DESULFURASE"/>
    <property type="match status" value="1"/>
</dbReference>
<dbReference type="EMBL" id="KE145353">
    <property type="protein sequence ID" value="EPE36353.1"/>
    <property type="molecule type" value="Genomic_DNA"/>
</dbReference>
<dbReference type="SUPFAM" id="SSF53383">
    <property type="entry name" value="PLP-dependent transferases"/>
    <property type="match status" value="1"/>
</dbReference>
<dbReference type="PANTHER" id="PTHR43586:SF21">
    <property type="entry name" value="PYRIDOXAL PHOSPHATE (PLP)-DEPENDENT ASPARTATE AMINOTRANSFERASE SUPERFAMILY"/>
    <property type="match status" value="1"/>
</dbReference>
<dbReference type="OMA" id="LVTWQQI"/>
<dbReference type="InterPro" id="IPR015422">
    <property type="entry name" value="PyrdxlP-dep_Trfase_small"/>
</dbReference>
<accession>S3EDJ7</accession>
<dbReference type="AlphaFoldDB" id="S3EDJ7"/>
<proteinExistence type="predicted"/>
<dbReference type="Gene3D" id="3.40.640.10">
    <property type="entry name" value="Type I PLP-dependent aspartate aminotransferase-like (Major domain)"/>
    <property type="match status" value="1"/>
</dbReference>
<evidence type="ECO:0000259" key="1">
    <source>
        <dbReference type="Pfam" id="PF00266"/>
    </source>
</evidence>
<dbReference type="GeneID" id="19464745"/>
<dbReference type="eggNOG" id="KOG1549">
    <property type="taxonomic scope" value="Eukaryota"/>
</dbReference>